<proteinExistence type="predicted"/>
<dbReference type="Proteomes" id="UP001183619">
    <property type="component" value="Unassembled WGS sequence"/>
</dbReference>
<protein>
    <submittedName>
        <fullName evidence="2">Uncharacterized protein</fullName>
    </submittedName>
</protein>
<evidence type="ECO:0000313" key="2">
    <source>
        <dbReference type="EMBL" id="MDR7353839.1"/>
    </source>
</evidence>
<organism evidence="2 3">
    <name type="scientific">Corynebacterium felinum</name>
    <dbReference type="NCBI Taxonomy" id="131318"/>
    <lineage>
        <taxon>Bacteria</taxon>
        <taxon>Bacillati</taxon>
        <taxon>Actinomycetota</taxon>
        <taxon>Actinomycetes</taxon>
        <taxon>Mycobacteriales</taxon>
        <taxon>Corynebacteriaceae</taxon>
        <taxon>Corynebacterium</taxon>
    </lineage>
</organism>
<feature type="region of interest" description="Disordered" evidence="1">
    <location>
        <begin position="1"/>
        <end position="41"/>
    </location>
</feature>
<sequence length="199" mass="22624">MLSLRHTHKTPKTTGQRFKRISPVRKPQYKEHNTPLHSMEQQQPISDADLIKALMFGTGPLAENIGIPLALPPSVDRMVYDQEVEEIVAELTRIHSDSLQPALKQLRDSDPVVVSQGLEKVTTITTEFTHQAQADPQMYFPPICGIVILCLPFTYRTAPYRFRYRYPAVVALKYWGSKDNQAVQETLVTNIIDSVHARE</sequence>
<name>A0ABU2B8X3_9CORY</name>
<comment type="caution">
    <text evidence="2">The sequence shown here is derived from an EMBL/GenBank/DDBJ whole genome shotgun (WGS) entry which is preliminary data.</text>
</comment>
<dbReference type="EMBL" id="JAVDYF010000001">
    <property type="protein sequence ID" value="MDR7353839.1"/>
    <property type="molecule type" value="Genomic_DNA"/>
</dbReference>
<evidence type="ECO:0000256" key="1">
    <source>
        <dbReference type="SAM" id="MobiDB-lite"/>
    </source>
</evidence>
<feature type="compositionally biased region" description="Basic residues" evidence="1">
    <location>
        <begin position="1"/>
        <end position="23"/>
    </location>
</feature>
<dbReference type="RefSeq" id="WP_290259032.1">
    <property type="nucleotide sequence ID" value="NZ_BAAAJS010000014.1"/>
</dbReference>
<reference evidence="2 3" key="1">
    <citation type="submission" date="2023-07" db="EMBL/GenBank/DDBJ databases">
        <title>Sequencing the genomes of 1000 actinobacteria strains.</title>
        <authorList>
            <person name="Klenk H.-P."/>
        </authorList>
    </citation>
    <scope>NUCLEOTIDE SEQUENCE [LARGE SCALE GENOMIC DNA]</scope>
    <source>
        <strain evidence="2 3">DSM 44508</strain>
    </source>
</reference>
<accession>A0ABU2B8X3</accession>
<evidence type="ECO:0000313" key="3">
    <source>
        <dbReference type="Proteomes" id="UP001183619"/>
    </source>
</evidence>
<gene>
    <name evidence="2" type="ORF">J2S37_000377</name>
</gene>
<keyword evidence="3" id="KW-1185">Reference proteome</keyword>